<feature type="compositionally biased region" description="Low complexity" evidence="1">
    <location>
        <begin position="77"/>
        <end position="93"/>
    </location>
</feature>
<name>A0AAV6H6W8_9TELE</name>
<evidence type="ECO:0000256" key="1">
    <source>
        <dbReference type="SAM" id="MobiDB-lite"/>
    </source>
</evidence>
<keyword evidence="3" id="KW-1185">Reference proteome</keyword>
<evidence type="ECO:0000313" key="2">
    <source>
        <dbReference type="EMBL" id="KAG5282324.1"/>
    </source>
</evidence>
<feature type="non-terminal residue" evidence="2">
    <location>
        <position position="1"/>
    </location>
</feature>
<proteinExistence type="predicted"/>
<comment type="caution">
    <text evidence="2">The sequence shown here is derived from an EMBL/GenBank/DDBJ whole genome shotgun (WGS) entry which is preliminary data.</text>
</comment>
<evidence type="ECO:0000313" key="3">
    <source>
        <dbReference type="Proteomes" id="UP000823561"/>
    </source>
</evidence>
<dbReference type="AlphaFoldDB" id="A0AAV6H6W8"/>
<sequence length="115" mass="12434">FLGGIFVLFFCLSSGSRIFKGRFITDLISFFFCFGAVGLPWRITTLLLTWTEVLVSVSLKSPKPSGCESRSLLFATRAQAPSPSPAQARPSPSCTGSLWRPSHVSRHAGAAMLPV</sequence>
<dbReference type="EMBL" id="JADWDJ010000004">
    <property type="protein sequence ID" value="KAG5282324.1"/>
    <property type="molecule type" value="Genomic_DNA"/>
</dbReference>
<protein>
    <submittedName>
        <fullName evidence="2">Uncharacterized protein</fullName>
    </submittedName>
</protein>
<organism evidence="2 3">
    <name type="scientific">Alosa alosa</name>
    <name type="common">allis shad</name>
    <dbReference type="NCBI Taxonomy" id="278164"/>
    <lineage>
        <taxon>Eukaryota</taxon>
        <taxon>Metazoa</taxon>
        <taxon>Chordata</taxon>
        <taxon>Craniata</taxon>
        <taxon>Vertebrata</taxon>
        <taxon>Euteleostomi</taxon>
        <taxon>Actinopterygii</taxon>
        <taxon>Neopterygii</taxon>
        <taxon>Teleostei</taxon>
        <taxon>Clupei</taxon>
        <taxon>Clupeiformes</taxon>
        <taxon>Clupeoidei</taxon>
        <taxon>Clupeidae</taxon>
        <taxon>Alosa</taxon>
    </lineage>
</organism>
<feature type="region of interest" description="Disordered" evidence="1">
    <location>
        <begin position="77"/>
        <end position="101"/>
    </location>
</feature>
<dbReference type="Proteomes" id="UP000823561">
    <property type="component" value="Chromosome 4"/>
</dbReference>
<gene>
    <name evidence="2" type="ORF">AALO_G00054730</name>
</gene>
<accession>A0AAV6H6W8</accession>
<reference evidence="2" key="1">
    <citation type="submission" date="2020-10" db="EMBL/GenBank/DDBJ databases">
        <title>Chromosome-scale genome assembly of the Allis shad, Alosa alosa.</title>
        <authorList>
            <person name="Margot Z."/>
            <person name="Christophe K."/>
            <person name="Cabau C."/>
            <person name="Louis A."/>
            <person name="Berthelot C."/>
            <person name="Parey E."/>
            <person name="Roest Crollius H."/>
            <person name="Montfort J."/>
            <person name="Robinson-Rechavi M."/>
            <person name="Bucao C."/>
            <person name="Bouchez O."/>
            <person name="Gislard M."/>
            <person name="Lluch J."/>
            <person name="Milhes M."/>
            <person name="Lampietro C."/>
            <person name="Lopez Roques C."/>
            <person name="Donnadieu C."/>
            <person name="Braasch I."/>
            <person name="Desvignes T."/>
            <person name="Postlethwait J."/>
            <person name="Bobe J."/>
            <person name="Guiguen Y."/>
        </authorList>
    </citation>
    <scope>NUCLEOTIDE SEQUENCE</scope>
    <source>
        <strain evidence="2">M-15738</strain>
        <tissue evidence="2">Blood</tissue>
    </source>
</reference>